<comment type="caution">
    <text evidence="4">The sequence shown here is derived from an EMBL/GenBank/DDBJ whole genome shotgun (WGS) entry which is preliminary data.</text>
</comment>
<protein>
    <recommendedName>
        <fullName evidence="3">AIG1-type G domain-containing protein</fullName>
    </recommendedName>
</protein>
<evidence type="ECO:0000256" key="1">
    <source>
        <dbReference type="ARBA" id="ARBA00022741"/>
    </source>
</evidence>
<reference evidence="4" key="1">
    <citation type="submission" date="2019-10" db="EMBL/GenBank/DDBJ databases">
        <authorList>
            <consortium name="DOE Joint Genome Institute"/>
            <person name="Kuo A."/>
            <person name="Miyauchi S."/>
            <person name="Kiss E."/>
            <person name="Drula E."/>
            <person name="Kohler A."/>
            <person name="Sanchez-Garcia M."/>
            <person name="Andreopoulos B."/>
            <person name="Barry K.W."/>
            <person name="Bonito G."/>
            <person name="Buee M."/>
            <person name="Carver A."/>
            <person name="Chen C."/>
            <person name="Cichocki N."/>
            <person name="Clum A."/>
            <person name="Culley D."/>
            <person name="Crous P.W."/>
            <person name="Fauchery L."/>
            <person name="Girlanda M."/>
            <person name="Hayes R."/>
            <person name="Keri Z."/>
            <person name="LaButti K."/>
            <person name="Lipzen A."/>
            <person name="Lombard V."/>
            <person name="Magnuson J."/>
            <person name="Maillard F."/>
            <person name="Morin E."/>
            <person name="Murat C."/>
            <person name="Nolan M."/>
            <person name="Ohm R."/>
            <person name="Pangilinan J."/>
            <person name="Pereira M."/>
            <person name="Perotto S."/>
            <person name="Peter M."/>
            <person name="Riley R."/>
            <person name="Sitrit Y."/>
            <person name="Stielow B."/>
            <person name="Szollosi G."/>
            <person name="Zifcakova L."/>
            <person name="Stursova M."/>
            <person name="Spatafora J.W."/>
            <person name="Tedersoo L."/>
            <person name="Vaario L.-M."/>
            <person name="Yamada A."/>
            <person name="Yan M."/>
            <person name="Wang P."/>
            <person name="Xu J."/>
            <person name="Bruns T."/>
            <person name="Baldrian P."/>
            <person name="Vilgalys R."/>
            <person name="Henrissat B."/>
            <person name="Grigoriev I.V."/>
            <person name="Hibbett D."/>
            <person name="Nagy L.G."/>
            <person name="Martin F.M."/>
        </authorList>
    </citation>
    <scope>NUCLEOTIDE SEQUENCE</scope>
    <source>
        <strain evidence="4">BED1</strain>
    </source>
</reference>
<feature type="coiled-coil region" evidence="2">
    <location>
        <begin position="182"/>
        <end position="209"/>
    </location>
</feature>
<dbReference type="Gene3D" id="3.40.50.300">
    <property type="entry name" value="P-loop containing nucleotide triphosphate hydrolases"/>
    <property type="match status" value="1"/>
</dbReference>
<evidence type="ECO:0000256" key="2">
    <source>
        <dbReference type="SAM" id="Coils"/>
    </source>
</evidence>
<proteinExistence type="predicted"/>
<dbReference type="InterPro" id="IPR006703">
    <property type="entry name" value="G_AIG1"/>
</dbReference>
<dbReference type="EMBL" id="WHUW01000021">
    <property type="protein sequence ID" value="KAF8436539.1"/>
    <property type="molecule type" value="Genomic_DNA"/>
</dbReference>
<organism evidence="4 5">
    <name type="scientific">Boletus edulis BED1</name>
    <dbReference type="NCBI Taxonomy" id="1328754"/>
    <lineage>
        <taxon>Eukaryota</taxon>
        <taxon>Fungi</taxon>
        <taxon>Dikarya</taxon>
        <taxon>Basidiomycota</taxon>
        <taxon>Agaricomycotina</taxon>
        <taxon>Agaricomycetes</taxon>
        <taxon>Agaricomycetidae</taxon>
        <taxon>Boletales</taxon>
        <taxon>Boletineae</taxon>
        <taxon>Boletaceae</taxon>
        <taxon>Boletoideae</taxon>
        <taxon>Boletus</taxon>
    </lineage>
</organism>
<evidence type="ECO:0000313" key="5">
    <source>
        <dbReference type="Proteomes" id="UP001194468"/>
    </source>
</evidence>
<dbReference type="GO" id="GO:0005525">
    <property type="term" value="F:GTP binding"/>
    <property type="evidence" value="ECO:0007669"/>
    <property type="project" value="InterPro"/>
</dbReference>
<dbReference type="SUPFAM" id="SSF52540">
    <property type="entry name" value="P-loop containing nucleoside triphosphate hydrolases"/>
    <property type="match status" value="1"/>
</dbReference>
<dbReference type="AlphaFoldDB" id="A0AAD4BPQ7"/>
<keyword evidence="5" id="KW-1185">Reference proteome</keyword>
<accession>A0AAD4BPQ7</accession>
<reference evidence="4" key="2">
    <citation type="journal article" date="2020" name="Nat. Commun.">
        <title>Large-scale genome sequencing of mycorrhizal fungi provides insights into the early evolution of symbiotic traits.</title>
        <authorList>
            <person name="Miyauchi S."/>
            <person name="Kiss E."/>
            <person name="Kuo A."/>
            <person name="Drula E."/>
            <person name="Kohler A."/>
            <person name="Sanchez-Garcia M."/>
            <person name="Morin E."/>
            <person name="Andreopoulos B."/>
            <person name="Barry K.W."/>
            <person name="Bonito G."/>
            <person name="Buee M."/>
            <person name="Carver A."/>
            <person name="Chen C."/>
            <person name="Cichocki N."/>
            <person name="Clum A."/>
            <person name="Culley D."/>
            <person name="Crous P.W."/>
            <person name="Fauchery L."/>
            <person name="Girlanda M."/>
            <person name="Hayes R.D."/>
            <person name="Keri Z."/>
            <person name="LaButti K."/>
            <person name="Lipzen A."/>
            <person name="Lombard V."/>
            <person name="Magnuson J."/>
            <person name="Maillard F."/>
            <person name="Murat C."/>
            <person name="Nolan M."/>
            <person name="Ohm R.A."/>
            <person name="Pangilinan J."/>
            <person name="Pereira M.F."/>
            <person name="Perotto S."/>
            <person name="Peter M."/>
            <person name="Pfister S."/>
            <person name="Riley R."/>
            <person name="Sitrit Y."/>
            <person name="Stielow J.B."/>
            <person name="Szollosi G."/>
            <person name="Zifcakova L."/>
            <person name="Stursova M."/>
            <person name="Spatafora J.W."/>
            <person name="Tedersoo L."/>
            <person name="Vaario L.M."/>
            <person name="Yamada A."/>
            <person name="Yan M."/>
            <person name="Wang P."/>
            <person name="Xu J."/>
            <person name="Bruns T."/>
            <person name="Baldrian P."/>
            <person name="Vilgalys R."/>
            <person name="Dunand C."/>
            <person name="Henrissat B."/>
            <person name="Grigoriev I.V."/>
            <person name="Hibbett D."/>
            <person name="Nagy L.G."/>
            <person name="Martin F.M."/>
        </authorList>
    </citation>
    <scope>NUCLEOTIDE SEQUENCE</scope>
    <source>
        <strain evidence="4">BED1</strain>
    </source>
</reference>
<dbReference type="Proteomes" id="UP001194468">
    <property type="component" value="Unassembled WGS sequence"/>
</dbReference>
<dbReference type="CDD" id="cd00882">
    <property type="entry name" value="Ras_like_GTPase"/>
    <property type="match status" value="1"/>
</dbReference>
<name>A0AAD4BPQ7_BOLED</name>
<sequence length="282" mass="32158">MSNSMSSSVMGPTGSGKSTFVSLASGHDMGISHTLTSCARGVLAVRFRDQESGQDVVMVDTPGLNDTIKSDDEILNMISDWLTASSKRANLLSGILYMHRITDNRTTRPPLERLRKLCGDDVADKVYLTTTMWDEVEQSTGESILEELKTEYWNPMMGQGARVVKCQKNENSAKRIIQEIVIQEAARKAVLLQKEMADVRKQLRETEAVQELHSQLEDLVKKQRVVLQRIDIQRQAPLEGSSLEVLWREYNDLRVQVDGKLRRVKELRLSWLEYLFRVFSRK</sequence>
<dbReference type="InterPro" id="IPR027417">
    <property type="entry name" value="P-loop_NTPase"/>
</dbReference>
<keyword evidence="1" id="KW-0547">Nucleotide-binding</keyword>
<feature type="domain" description="AIG1-type G" evidence="3">
    <location>
        <begin position="9"/>
        <end position="164"/>
    </location>
</feature>
<evidence type="ECO:0000313" key="4">
    <source>
        <dbReference type="EMBL" id="KAF8436539.1"/>
    </source>
</evidence>
<evidence type="ECO:0000259" key="3">
    <source>
        <dbReference type="Pfam" id="PF04548"/>
    </source>
</evidence>
<dbReference type="Pfam" id="PF04548">
    <property type="entry name" value="AIG1"/>
    <property type="match status" value="1"/>
</dbReference>
<gene>
    <name evidence="4" type="ORF">L210DRAFT_2456969</name>
</gene>
<keyword evidence="2" id="KW-0175">Coiled coil</keyword>